<dbReference type="OrthoDB" id="2199875at2"/>
<keyword evidence="3" id="KW-1185">Reference proteome</keyword>
<gene>
    <name evidence="2" type="ORF">CBF27_09975</name>
</gene>
<dbReference type="RefSeq" id="WP_126814163.1">
    <property type="nucleotide sequence ID" value="NZ_NGKC01000011.1"/>
</dbReference>
<accession>A0A430ARF5</accession>
<comment type="caution">
    <text evidence="2">The sequence shown here is derived from an EMBL/GenBank/DDBJ whole genome shotgun (WGS) entry which is preliminary data.</text>
</comment>
<dbReference type="EMBL" id="NGKC01000011">
    <property type="protein sequence ID" value="RSU10636.1"/>
    <property type="molecule type" value="Genomic_DNA"/>
</dbReference>
<protein>
    <submittedName>
        <fullName evidence="2">Uncharacterized protein</fullName>
    </submittedName>
</protein>
<reference evidence="2 3" key="1">
    <citation type="submission" date="2017-05" db="EMBL/GenBank/DDBJ databases">
        <title>Vagococcus spp. assemblies.</title>
        <authorList>
            <person name="Gulvik C.A."/>
        </authorList>
    </citation>
    <scope>NUCLEOTIDE SEQUENCE [LARGE SCALE GENOMIC DNA]</scope>
    <source>
        <strain evidence="2 3">LMG 24798</strain>
    </source>
</reference>
<organism evidence="2 3">
    <name type="scientific">Vagococcus acidifermentans</name>
    <dbReference type="NCBI Taxonomy" id="564710"/>
    <lineage>
        <taxon>Bacteria</taxon>
        <taxon>Bacillati</taxon>
        <taxon>Bacillota</taxon>
        <taxon>Bacilli</taxon>
        <taxon>Lactobacillales</taxon>
        <taxon>Enterococcaceae</taxon>
        <taxon>Vagococcus</taxon>
    </lineage>
</organism>
<sequence length="119" mass="13094">MKKLFALIGIIAVVGAGGYYYYTSTRQTAPDSSNVSTGSTELDGQMLGGDAPVKKDINDSPYRATYKSWDELDEARTEEKEIFDVAEFPGKRLRLISAEKQQDGTYLAIFEEAPQNGAD</sequence>
<feature type="compositionally biased region" description="Polar residues" evidence="1">
    <location>
        <begin position="27"/>
        <end position="42"/>
    </location>
</feature>
<evidence type="ECO:0000313" key="3">
    <source>
        <dbReference type="Proteomes" id="UP000286773"/>
    </source>
</evidence>
<dbReference type="AlphaFoldDB" id="A0A430ARF5"/>
<evidence type="ECO:0000256" key="1">
    <source>
        <dbReference type="SAM" id="MobiDB-lite"/>
    </source>
</evidence>
<evidence type="ECO:0000313" key="2">
    <source>
        <dbReference type="EMBL" id="RSU10636.1"/>
    </source>
</evidence>
<dbReference type="Proteomes" id="UP000286773">
    <property type="component" value="Unassembled WGS sequence"/>
</dbReference>
<feature type="region of interest" description="Disordered" evidence="1">
    <location>
        <begin position="27"/>
        <end position="56"/>
    </location>
</feature>
<name>A0A430ARF5_9ENTE</name>
<proteinExistence type="predicted"/>